<sequence length="102" mass="11148">MKINKGDNVKILSGKEKGKTAVVEKSFPREGLIVVKGVNVVKRHTKAQGKGKPGGIIIKEMPIAASRALLICPSCNKPSRMGFKIVSGKKYRRCTRCNEVIK</sequence>
<feature type="domain" description="KOW" evidence="7">
    <location>
        <begin position="2"/>
        <end position="29"/>
    </location>
</feature>
<dbReference type="HAMAP" id="MF_01326_B">
    <property type="entry name" value="Ribosomal_uL24_B"/>
    <property type="match status" value="1"/>
</dbReference>
<dbReference type="PROSITE" id="PS01108">
    <property type="entry name" value="RIBOSOMAL_L24"/>
    <property type="match status" value="1"/>
</dbReference>
<dbReference type="InterPro" id="IPR005825">
    <property type="entry name" value="Ribosomal_uL24_CS"/>
</dbReference>
<dbReference type="PANTHER" id="PTHR12903">
    <property type="entry name" value="MITOCHONDRIAL RIBOSOMAL PROTEIN L24"/>
    <property type="match status" value="1"/>
</dbReference>
<keyword evidence="3 5" id="KW-0687">Ribonucleoprotein</keyword>
<name>A0A2H0XEH9_UNCKA</name>
<keyword evidence="5" id="KW-0699">rRNA-binding</keyword>
<gene>
    <name evidence="5" type="primary">rplX</name>
    <name evidence="8" type="ORF">COT49_00740</name>
</gene>
<protein>
    <recommendedName>
        <fullName evidence="4 5">Large ribosomal subunit protein uL24</fullName>
    </recommendedName>
</protein>
<dbReference type="SUPFAM" id="SSF50104">
    <property type="entry name" value="Translation proteins SH3-like domain"/>
    <property type="match status" value="1"/>
</dbReference>
<dbReference type="EMBL" id="PEYT01000004">
    <property type="protein sequence ID" value="PIS23360.1"/>
    <property type="molecule type" value="Genomic_DNA"/>
</dbReference>
<evidence type="ECO:0000256" key="6">
    <source>
        <dbReference type="RuleBase" id="RU003477"/>
    </source>
</evidence>
<dbReference type="InterPro" id="IPR008991">
    <property type="entry name" value="Translation_prot_SH3-like_sf"/>
</dbReference>
<comment type="subunit">
    <text evidence="5">Part of the 50S ribosomal subunit.</text>
</comment>
<keyword evidence="2 5" id="KW-0689">Ribosomal protein</keyword>
<dbReference type="GO" id="GO:0006412">
    <property type="term" value="P:translation"/>
    <property type="evidence" value="ECO:0007669"/>
    <property type="project" value="UniProtKB-UniRule"/>
</dbReference>
<dbReference type="SMART" id="SM00739">
    <property type="entry name" value="KOW"/>
    <property type="match status" value="1"/>
</dbReference>
<dbReference type="InterPro" id="IPR005824">
    <property type="entry name" value="KOW"/>
</dbReference>
<comment type="function">
    <text evidence="5">One of two assembly initiator proteins, it binds directly to the 5'-end of the 23S rRNA, where it nucleates assembly of the 50S subunit.</text>
</comment>
<dbReference type="GO" id="GO:0003735">
    <property type="term" value="F:structural constituent of ribosome"/>
    <property type="evidence" value="ECO:0007669"/>
    <property type="project" value="InterPro"/>
</dbReference>
<evidence type="ECO:0000256" key="5">
    <source>
        <dbReference type="HAMAP-Rule" id="MF_01326"/>
    </source>
</evidence>
<evidence type="ECO:0000256" key="4">
    <source>
        <dbReference type="ARBA" id="ARBA00035206"/>
    </source>
</evidence>
<dbReference type="InterPro" id="IPR014722">
    <property type="entry name" value="Rib_uL2_dom2"/>
</dbReference>
<comment type="caution">
    <text evidence="8">The sequence shown here is derived from an EMBL/GenBank/DDBJ whole genome shotgun (WGS) entry which is preliminary data.</text>
</comment>
<comment type="function">
    <text evidence="5">One of the proteins that surrounds the polypeptide exit tunnel on the outside of the subunit.</text>
</comment>
<dbReference type="Pfam" id="PF00467">
    <property type="entry name" value="KOW"/>
    <property type="match status" value="1"/>
</dbReference>
<evidence type="ECO:0000256" key="2">
    <source>
        <dbReference type="ARBA" id="ARBA00022980"/>
    </source>
</evidence>
<comment type="similarity">
    <text evidence="1 5 6">Belongs to the universal ribosomal protein uL24 family.</text>
</comment>
<organism evidence="8 9">
    <name type="scientific">candidate division WWE3 bacterium CG08_land_8_20_14_0_20_40_13</name>
    <dbReference type="NCBI Taxonomy" id="1975084"/>
    <lineage>
        <taxon>Bacteria</taxon>
        <taxon>Katanobacteria</taxon>
    </lineage>
</organism>
<dbReference type="InterPro" id="IPR041988">
    <property type="entry name" value="Ribosomal_uL24_KOW"/>
</dbReference>
<dbReference type="NCBIfam" id="TIGR01079">
    <property type="entry name" value="rplX_bact"/>
    <property type="match status" value="1"/>
</dbReference>
<dbReference type="Proteomes" id="UP000230340">
    <property type="component" value="Unassembled WGS sequence"/>
</dbReference>
<dbReference type="InterPro" id="IPR057264">
    <property type="entry name" value="Ribosomal_uL24_C"/>
</dbReference>
<evidence type="ECO:0000313" key="8">
    <source>
        <dbReference type="EMBL" id="PIS23360.1"/>
    </source>
</evidence>
<dbReference type="Pfam" id="PF17136">
    <property type="entry name" value="ribosomal_L24"/>
    <property type="match status" value="1"/>
</dbReference>
<evidence type="ECO:0000256" key="1">
    <source>
        <dbReference type="ARBA" id="ARBA00010618"/>
    </source>
</evidence>
<dbReference type="Gene3D" id="2.30.30.30">
    <property type="match status" value="1"/>
</dbReference>
<accession>A0A2H0XEH9</accession>
<keyword evidence="5" id="KW-0694">RNA-binding</keyword>
<dbReference type="GO" id="GO:0005840">
    <property type="term" value="C:ribosome"/>
    <property type="evidence" value="ECO:0007669"/>
    <property type="project" value="UniProtKB-KW"/>
</dbReference>
<dbReference type="CDD" id="cd06089">
    <property type="entry name" value="KOW_RPL26"/>
    <property type="match status" value="1"/>
</dbReference>
<proteinExistence type="inferred from homology"/>
<dbReference type="GO" id="GO:0019843">
    <property type="term" value="F:rRNA binding"/>
    <property type="evidence" value="ECO:0007669"/>
    <property type="project" value="UniProtKB-UniRule"/>
</dbReference>
<dbReference type="InterPro" id="IPR003256">
    <property type="entry name" value="Ribosomal_uL24"/>
</dbReference>
<dbReference type="AlphaFoldDB" id="A0A2H0XEH9"/>
<evidence type="ECO:0000259" key="7">
    <source>
        <dbReference type="SMART" id="SM00739"/>
    </source>
</evidence>
<reference evidence="9" key="1">
    <citation type="submission" date="2017-09" db="EMBL/GenBank/DDBJ databases">
        <title>Depth-based differentiation of microbial function through sediment-hosted aquifers and enrichment of novel symbionts in the deep terrestrial subsurface.</title>
        <authorList>
            <person name="Probst A.J."/>
            <person name="Ladd B."/>
            <person name="Jarett J.K."/>
            <person name="Geller-Mcgrath D.E."/>
            <person name="Sieber C.M.K."/>
            <person name="Emerson J.B."/>
            <person name="Anantharaman K."/>
            <person name="Thomas B.C."/>
            <person name="Malmstrom R."/>
            <person name="Stieglmeier M."/>
            <person name="Klingl A."/>
            <person name="Woyke T."/>
            <person name="Ryan C.M."/>
            <person name="Banfield J.F."/>
        </authorList>
    </citation>
    <scope>NUCLEOTIDE SEQUENCE [LARGE SCALE GENOMIC DNA]</scope>
</reference>
<dbReference type="GO" id="GO:1990904">
    <property type="term" value="C:ribonucleoprotein complex"/>
    <property type="evidence" value="ECO:0007669"/>
    <property type="project" value="UniProtKB-KW"/>
</dbReference>
<evidence type="ECO:0000313" key="9">
    <source>
        <dbReference type="Proteomes" id="UP000230340"/>
    </source>
</evidence>
<evidence type="ECO:0000256" key="3">
    <source>
        <dbReference type="ARBA" id="ARBA00023274"/>
    </source>
</evidence>